<organism evidence="1 2">
    <name type="scientific">Phytophthora citrophthora</name>
    <dbReference type="NCBI Taxonomy" id="4793"/>
    <lineage>
        <taxon>Eukaryota</taxon>
        <taxon>Sar</taxon>
        <taxon>Stramenopiles</taxon>
        <taxon>Oomycota</taxon>
        <taxon>Peronosporomycetes</taxon>
        <taxon>Peronosporales</taxon>
        <taxon>Peronosporaceae</taxon>
        <taxon>Phytophthora</taxon>
    </lineage>
</organism>
<proteinExistence type="predicted"/>
<sequence length="193" mass="22166">MVLGGPAVMGQLHIHRQDITSTRCDIHGLLAGMVLYGDSARAHASGTIPLIKFRDPHSMEIRSLSKAMCEGGSLRAVWVQSRKEHEYVEDNLVRRQRQALACVDSYAKVSHCQVMVESYSTWMDFDHYLLLDDELRPVVGNTPQYLFERAQADLRRGWIEKQSQKAPSRHTMTTDEIPMTNTEEWTDALRRFY</sequence>
<accession>A0AAD9GXZ0</accession>
<protein>
    <submittedName>
        <fullName evidence="1">Uncharacterized protein</fullName>
    </submittedName>
</protein>
<comment type="caution">
    <text evidence="1">The sequence shown here is derived from an EMBL/GenBank/DDBJ whole genome shotgun (WGS) entry which is preliminary data.</text>
</comment>
<dbReference type="EMBL" id="JASMQC010000003">
    <property type="protein sequence ID" value="KAK1946812.1"/>
    <property type="molecule type" value="Genomic_DNA"/>
</dbReference>
<dbReference type="AlphaFoldDB" id="A0AAD9GXZ0"/>
<evidence type="ECO:0000313" key="2">
    <source>
        <dbReference type="Proteomes" id="UP001259832"/>
    </source>
</evidence>
<gene>
    <name evidence="1" type="ORF">P3T76_002364</name>
</gene>
<keyword evidence="2" id="KW-1185">Reference proteome</keyword>
<reference evidence="1" key="1">
    <citation type="submission" date="2023-08" db="EMBL/GenBank/DDBJ databases">
        <title>Reference Genome Resource for the Citrus Pathogen Phytophthora citrophthora.</title>
        <authorList>
            <person name="Moller H."/>
            <person name="Coetzee B."/>
            <person name="Rose L.J."/>
            <person name="Van Niekerk J.M."/>
        </authorList>
    </citation>
    <scope>NUCLEOTIDE SEQUENCE</scope>
    <source>
        <strain evidence="1">STE-U-9442</strain>
    </source>
</reference>
<name>A0AAD9GXZ0_9STRA</name>
<evidence type="ECO:0000313" key="1">
    <source>
        <dbReference type="EMBL" id="KAK1946812.1"/>
    </source>
</evidence>
<dbReference type="Proteomes" id="UP001259832">
    <property type="component" value="Unassembled WGS sequence"/>
</dbReference>